<dbReference type="PROSITE" id="PS00629">
    <property type="entry name" value="IMP_1"/>
    <property type="match status" value="1"/>
</dbReference>
<evidence type="ECO:0000256" key="1">
    <source>
        <dbReference type="ARBA" id="ARBA00001946"/>
    </source>
</evidence>
<dbReference type="InterPro" id="IPR000760">
    <property type="entry name" value="Inositol_monophosphatase-like"/>
</dbReference>
<comment type="cofactor">
    <cofactor evidence="1">
        <name>Mg(2+)</name>
        <dbReference type="ChEBI" id="CHEBI:18420"/>
    </cofactor>
</comment>
<keyword evidence="3" id="KW-0479">Metal-binding</keyword>
<dbReference type="Proteomes" id="UP001062901">
    <property type="component" value="Unassembled WGS sequence"/>
</dbReference>
<dbReference type="Pfam" id="PF00459">
    <property type="entry name" value="Inositol_P"/>
    <property type="match status" value="1"/>
</dbReference>
<reference evidence="6" key="1">
    <citation type="submission" date="2013-04" db="EMBL/GenBank/DDBJ databases">
        <title>The genome sequencing project of 58 acetic acid bacteria.</title>
        <authorList>
            <person name="Okamoto-Kainuma A."/>
            <person name="Ishikawa M."/>
            <person name="Umino S."/>
            <person name="Koizumi Y."/>
            <person name="Shiwa Y."/>
            <person name="Yoshikawa H."/>
            <person name="Matsutani M."/>
            <person name="Matsushita K."/>
        </authorList>
    </citation>
    <scope>NUCLEOTIDE SEQUENCE</scope>
    <source>
        <strain evidence="6">DSM 15669</strain>
    </source>
</reference>
<dbReference type="InterPro" id="IPR051090">
    <property type="entry name" value="Inositol_monoP_superfamily"/>
</dbReference>
<name>A0ABQ0P0E6_9PROT</name>
<dbReference type="PRINTS" id="PR00377">
    <property type="entry name" value="IMPHPHTASES"/>
</dbReference>
<organism evidence="6 7">
    <name type="scientific">Saccharibacter floricola DSM 15669</name>
    <dbReference type="NCBI Taxonomy" id="1123227"/>
    <lineage>
        <taxon>Bacteria</taxon>
        <taxon>Pseudomonadati</taxon>
        <taxon>Pseudomonadota</taxon>
        <taxon>Alphaproteobacteria</taxon>
        <taxon>Acetobacterales</taxon>
        <taxon>Acetobacteraceae</taxon>
        <taxon>Saccharibacter</taxon>
    </lineage>
</organism>
<dbReference type="EMBL" id="BAQD01000043">
    <property type="protein sequence ID" value="GBQ07695.1"/>
    <property type="molecule type" value="Genomic_DNA"/>
</dbReference>
<evidence type="ECO:0000256" key="3">
    <source>
        <dbReference type="ARBA" id="ARBA00022723"/>
    </source>
</evidence>
<evidence type="ECO:0000313" key="6">
    <source>
        <dbReference type="EMBL" id="GBQ07695.1"/>
    </source>
</evidence>
<evidence type="ECO:0000256" key="2">
    <source>
        <dbReference type="ARBA" id="ARBA00009759"/>
    </source>
</evidence>
<comment type="caution">
    <text evidence="6">The sequence shown here is derived from an EMBL/GenBank/DDBJ whole genome shotgun (WGS) entry which is preliminary data.</text>
</comment>
<dbReference type="RefSeq" id="WP_018979305.1">
    <property type="nucleotide sequence ID" value="NZ_BAQD01000043.1"/>
</dbReference>
<dbReference type="SUPFAM" id="SSF56655">
    <property type="entry name" value="Carbohydrate phosphatase"/>
    <property type="match status" value="1"/>
</dbReference>
<keyword evidence="7" id="KW-1185">Reference proteome</keyword>
<protein>
    <submittedName>
        <fullName evidence="6">Inositol monophosphatase</fullName>
    </submittedName>
</protein>
<evidence type="ECO:0000313" key="7">
    <source>
        <dbReference type="Proteomes" id="UP001062901"/>
    </source>
</evidence>
<gene>
    <name evidence="6" type="ORF">AA15669_1490</name>
</gene>
<dbReference type="CDD" id="cd01641">
    <property type="entry name" value="Bacterial_IMPase_like_1"/>
    <property type="match status" value="1"/>
</dbReference>
<keyword evidence="4" id="KW-0378">Hydrolase</keyword>
<comment type="similarity">
    <text evidence="2">Belongs to the inositol monophosphatase superfamily.</text>
</comment>
<dbReference type="Gene3D" id="3.30.540.10">
    <property type="entry name" value="Fructose-1,6-Bisphosphatase, subunit A, domain 1"/>
    <property type="match status" value="1"/>
</dbReference>
<keyword evidence="5" id="KW-0460">Magnesium</keyword>
<dbReference type="InterPro" id="IPR020583">
    <property type="entry name" value="Inositol_monoP_metal-BS"/>
</dbReference>
<dbReference type="PANTHER" id="PTHR43200:SF6">
    <property type="entry name" value="3'(2'),5'-BISPHOSPHATE NUCLEOTIDASE"/>
    <property type="match status" value="1"/>
</dbReference>
<sequence>MTQSSLAHYLTIAERCADIARQTVMPYFRSPLNVDSKGDDSPVTLADQQAEEKMRALLSDHFPQHSILGEEGGQNGTLDDEWLWVLDPIDGTRAFVTGRPTFCTLIALLHRGKPVLGVIDQPATEERWTGIEGQKTRYHSARFPGKINPRACPSLSEAELSCTAPEIIRPIMRPAFERLQAATRRTSWGGDAYAFGLLTLGSIDLITEDTMKPWDWAALVPVVQGAGGSMTDWHGNPLRLEGDGSVLACGNPALLSDVIRTLS</sequence>
<dbReference type="PANTHER" id="PTHR43200">
    <property type="entry name" value="PHOSPHATASE"/>
    <property type="match status" value="1"/>
</dbReference>
<evidence type="ECO:0000256" key="4">
    <source>
        <dbReference type="ARBA" id="ARBA00022801"/>
    </source>
</evidence>
<proteinExistence type="inferred from homology"/>
<accession>A0ABQ0P0E6</accession>
<evidence type="ECO:0000256" key="5">
    <source>
        <dbReference type="ARBA" id="ARBA00022842"/>
    </source>
</evidence>
<dbReference type="Gene3D" id="3.40.190.80">
    <property type="match status" value="1"/>
</dbReference>